<organism evidence="1 2">
    <name type="scientific">Russula ochroleuca</name>
    <dbReference type="NCBI Taxonomy" id="152965"/>
    <lineage>
        <taxon>Eukaryota</taxon>
        <taxon>Fungi</taxon>
        <taxon>Dikarya</taxon>
        <taxon>Basidiomycota</taxon>
        <taxon>Agaricomycotina</taxon>
        <taxon>Agaricomycetes</taxon>
        <taxon>Russulales</taxon>
        <taxon>Russulaceae</taxon>
        <taxon>Russula</taxon>
    </lineage>
</organism>
<sequence>MHHHHHLPRPHPFTFLFYSPTCPFCSPCIPPFVFIPRISYRYLAHPPPPGNNGSALLMLQALILELGCLPSAAAAGKFSIPKLPDTMRQAKLLLKSHAFINVRDYLAVREQGQAALQRVMHPSRHSLVREVRKGKRVPVQEVKRAGLNVLLVNTRL</sequence>
<reference evidence="1" key="2">
    <citation type="journal article" date="2020" name="Nat. Commun.">
        <title>Large-scale genome sequencing of mycorrhizal fungi provides insights into the early evolution of symbiotic traits.</title>
        <authorList>
            <person name="Miyauchi S."/>
            <person name="Kiss E."/>
            <person name="Kuo A."/>
            <person name="Drula E."/>
            <person name="Kohler A."/>
            <person name="Sanchez-Garcia M."/>
            <person name="Morin E."/>
            <person name="Andreopoulos B."/>
            <person name="Barry K.W."/>
            <person name="Bonito G."/>
            <person name="Buee M."/>
            <person name="Carver A."/>
            <person name="Chen C."/>
            <person name="Cichocki N."/>
            <person name="Clum A."/>
            <person name="Culley D."/>
            <person name="Crous P.W."/>
            <person name="Fauchery L."/>
            <person name="Girlanda M."/>
            <person name="Hayes R.D."/>
            <person name="Keri Z."/>
            <person name="LaButti K."/>
            <person name="Lipzen A."/>
            <person name="Lombard V."/>
            <person name="Magnuson J."/>
            <person name="Maillard F."/>
            <person name="Murat C."/>
            <person name="Nolan M."/>
            <person name="Ohm R.A."/>
            <person name="Pangilinan J."/>
            <person name="Pereira M.F."/>
            <person name="Perotto S."/>
            <person name="Peter M."/>
            <person name="Pfister S."/>
            <person name="Riley R."/>
            <person name="Sitrit Y."/>
            <person name="Stielow J.B."/>
            <person name="Szollosi G."/>
            <person name="Zifcakova L."/>
            <person name="Stursova M."/>
            <person name="Spatafora J.W."/>
            <person name="Tedersoo L."/>
            <person name="Vaario L.M."/>
            <person name="Yamada A."/>
            <person name="Yan M."/>
            <person name="Wang P."/>
            <person name="Xu J."/>
            <person name="Bruns T."/>
            <person name="Baldrian P."/>
            <person name="Vilgalys R."/>
            <person name="Dunand C."/>
            <person name="Henrissat B."/>
            <person name="Grigoriev I.V."/>
            <person name="Hibbett D."/>
            <person name="Nagy L.G."/>
            <person name="Martin F.M."/>
        </authorList>
    </citation>
    <scope>NUCLEOTIDE SEQUENCE</scope>
    <source>
        <strain evidence="1">Prilba</strain>
    </source>
</reference>
<proteinExistence type="predicted"/>
<dbReference type="AlphaFoldDB" id="A0A9P5MUA6"/>
<evidence type="ECO:0000313" key="2">
    <source>
        <dbReference type="Proteomes" id="UP000759537"/>
    </source>
</evidence>
<dbReference type="Proteomes" id="UP000759537">
    <property type="component" value="Unassembled WGS sequence"/>
</dbReference>
<gene>
    <name evidence="1" type="ORF">DFH94DRAFT_746392</name>
</gene>
<dbReference type="OrthoDB" id="2596481at2759"/>
<protein>
    <submittedName>
        <fullName evidence="1">Uncharacterized protein</fullName>
    </submittedName>
</protein>
<reference evidence="1" key="1">
    <citation type="submission" date="2019-10" db="EMBL/GenBank/DDBJ databases">
        <authorList>
            <consortium name="DOE Joint Genome Institute"/>
            <person name="Kuo A."/>
            <person name="Miyauchi S."/>
            <person name="Kiss E."/>
            <person name="Drula E."/>
            <person name="Kohler A."/>
            <person name="Sanchez-Garcia M."/>
            <person name="Andreopoulos B."/>
            <person name="Barry K.W."/>
            <person name="Bonito G."/>
            <person name="Buee M."/>
            <person name="Carver A."/>
            <person name="Chen C."/>
            <person name="Cichocki N."/>
            <person name="Clum A."/>
            <person name="Culley D."/>
            <person name="Crous P.W."/>
            <person name="Fauchery L."/>
            <person name="Girlanda M."/>
            <person name="Hayes R."/>
            <person name="Keri Z."/>
            <person name="LaButti K."/>
            <person name="Lipzen A."/>
            <person name="Lombard V."/>
            <person name="Magnuson J."/>
            <person name="Maillard F."/>
            <person name="Morin E."/>
            <person name="Murat C."/>
            <person name="Nolan M."/>
            <person name="Ohm R."/>
            <person name="Pangilinan J."/>
            <person name="Pereira M."/>
            <person name="Perotto S."/>
            <person name="Peter M."/>
            <person name="Riley R."/>
            <person name="Sitrit Y."/>
            <person name="Stielow B."/>
            <person name="Szollosi G."/>
            <person name="Zifcakova L."/>
            <person name="Stursova M."/>
            <person name="Spatafora J.W."/>
            <person name="Tedersoo L."/>
            <person name="Vaario L.-M."/>
            <person name="Yamada A."/>
            <person name="Yan M."/>
            <person name="Wang P."/>
            <person name="Xu J."/>
            <person name="Bruns T."/>
            <person name="Baldrian P."/>
            <person name="Vilgalys R."/>
            <person name="Henrissat B."/>
            <person name="Grigoriev I.V."/>
            <person name="Hibbett D."/>
            <person name="Nagy L.G."/>
            <person name="Martin F.M."/>
        </authorList>
    </citation>
    <scope>NUCLEOTIDE SEQUENCE</scope>
    <source>
        <strain evidence="1">Prilba</strain>
    </source>
</reference>
<dbReference type="EMBL" id="WHVB01000010">
    <property type="protein sequence ID" value="KAF8478922.1"/>
    <property type="molecule type" value="Genomic_DNA"/>
</dbReference>
<evidence type="ECO:0000313" key="1">
    <source>
        <dbReference type="EMBL" id="KAF8478922.1"/>
    </source>
</evidence>
<name>A0A9P5MUA6_9AGAM</name>
<keyword evidence="2" id="KW-1185">Reference proteome</keyword>
<comment type="caution">
    <text evidence="1">The sequence shown here is derived from an EMBL/GenBank/DDBJ whole genome shotgun (WGS) entry which is preliminary data.</text>
</comment>
<accession>A0A9P5MUA6</accession>